<dbReference type="InterPro" id="IPR029070">
    <property type="entry name" value="Chitinase_insertion_sf"/>
</dbReference>
<dbReference type="SUPFAM" id="SSF51445">
    <property type="entry name" value="(Trans)glycosidases"/>
    <property type="match status" value="1"/>
</dbReference>
<dbReference type="InterPro" id="IPR001223">
    <property type="entry name" value="Glyco_hydro18_cat"/>
</dbReference>
<sequence>MVSKIIIVVFHILLCLEFRLTKGQSWIKAGYWFSGSEFPVSNINSALFTHLICAFAPVNSTSYQLSPSASDEKHFSNFTNTVKQKNPSVTTLLSIGGGNERYSTFSSMVSSSSYRKSFIDSSIKLARLYGFQGLDLCWVSANTSTDMSNMGVLFQEWKGAIDLESRNSSRTPLILTAAVQYSPNLDSASFPIDSIQQYLNWVHLMAYDFYMPTWSNFTGAQAALYDPSSTTNADYGIGTWINGGLSADKIVLSLPFYGYAWTLVNPANNSIGAPATGPAITEEGDMSFKEIKDYISRYGAKVMYNATYVVNYCSIGTSWIGFDDVEVVKIKVSYAKERNLLGYFVWQVPYDDNWLLSQAAAGQEDNKNGQNNRRVLVIILTTTAAVILLLGILIYYCCIRFKMLKSSKGKLFLL</sequence>
<dbReference type="PANTHER" id="PTHR11177">
    <property type="entry name" value="CHITINASE"/>
    <property type="match status" value="1"/>
</dbReference>
<feature type="domain" description="GH18" evidence="3">
    <location>
        <begin position="26"/>
        <end position="367"/>
    </location>
</feature>
<accession>A0A5C7GWX9</accession>
<dbReference type="GO" id="GO:0008061">
    <property type="term" value="F:chitin binding"/>
    <property type="evidence" value="ECO:0007669"/>
    <property type="project" value="InterPro"/>
</dbReference>
<dbReference type="GO" id="GO:0004568">
    <property type="term" value="F:chitinase activity"/>
    <property type="evidence" value="ECO:0007669"/>
    <property type="project" value="TreeGrafter"/>
</dbReference>
<dbReference type="InterPro" id="IPR017853">
    <property type="entry name" value="GH"/>
</dbReference>
<evidence type="ECO:0000313" key="4">
    <source>
        <dbReference type="EMBL" id="TXG49081.1"/>
    </source>
</evidence>
<dbReference type="GO" id="GO:0005975">
    <property type="term" value="P:carbohydrate metabolic process"/>
    <property type="evidence" value="ECO:0007669"/>
    <property type="project" value="InterPro"/>
</dbReference>
<proteinExistence type="predicted"/>
<dbReference type="Pfam" id="PF00704">
    <property type="entry name" value="Glyco_hydro_18"/>
    <property type="match status" value="1"/>
</dbReference>
<dbReference type="Proteomes" id="UP000323000">
    <property type="component" value="Chromosome 12"/>
</dbReference>
<dbReference type="OrthoDB" id="73875at2759"/>
<organism evidence="4 5">
    <name type="scientific">Acer yangbiense</name>
    <dbReference type="NCBI Taxonomy" id="1000413"/>
    <lineage>
        <taxon>Eukaryota</taxon>
        <taxon>Viridiplantae</taxon>
        <taxon>Streptophyta</taxon>
        <taxon>Embryophyta</taxon>
        <taxon>Tracheophyta</taxon>
        <taxon>Spermatophyta</taxon>
        <taxon>Magnoliopsida</taxon>
        <taxon>eudicotyledons</taxon>
        <taxon>Gunneridae</taxon>
        <taxon>Pentapetalae</taxon>
        <taxon>rosids</taxon>
        <taxon>malvids</taxon>
        <taxon>Sapindales</taxon>
        <taxon>Sapindaceae</taxon>
        <taxon>Hippocastanoideae</taxon>
        <taxon>Acereae</taxon>
        <taxon>Acer</taxon>
    </lineage>
</organism>
<reference evidence="5" key="1">
    <citation type="journal article" date="2019" name="Gigascience">
        <title>De novo genome assembly of the endangered Acer yangbiense, a plant species with extremely small populations endemic to Yunnan Province, China.</title>
        <authorList>
            <person name="Yang J."/>
            <person name="Wariss H.M."/>
            <person name="Tao L."/>
            <person name="Zhang R."/>
            <person name="Yun Q."/>
            <person name="Hollingsworth P."/>
            <person name="Dao Z."/>
            <person name="Luo G."/>
            <person name="Guo H."/>
            <person name="Ma Y."/>
            <person name="Sun W."/>
        </authorList>
    </citation>
    <scope>NUCLEOTIDE SEQUENCE [LARGE SCALE GENOMIC DNA]</scope>
    <source>
        <strain evidence="5">cv. Malutang</strain>
    </source>
</reference>
<dbReference type="InterPro" id="IPR011583">
    <property type="entry name" value="Chitinase_II/V-like_cat"/>
</dbReference>
<dbReference type="SMART" id="SM00636">
    <property type="entry name" value="Glyco_18"/>
    <property type="match status" value="1"/>
</dbReference>
<evidence type="ECO:0000256" key="2">
    <source>
        <dbReference type="SAM" id="SignalP"/>
    </source>
</evidence>
<dbReference type="GO" id="GO:0006032">
    <property type="term" value="P:chitin catabolic process"/>
    <property type="evidence" value="ECO:0007669"/>
    <property type="project" value="TreeGrafter"/>
</dbReference>
<dbReference type="InterPro" id="IPR050314">
    <property type="entry name" value="Glycosyl_Hydrlase_18"/>
</dbReference>
<keyword evidence="1" id="KW-1133">Transmembrane helix</keyword>
<dbReference type="CDD" id="cd02879">
    <property type="entry name" value="GH18_plant_chitinase_class_V"/>
    <property type="match status" value="1"/>
</dbReference>
<keyword evidence="1" id="KW-0472">Membrane</keyword>
<dbReference type="FunFam" id="3.10.50.10:FF:000015">
    <property type="entry name" value="Chitotriosidase-1"/>
    <property type="match status" value="1"/>
</dbReference>
<keyword evidence="2" id="KW-0732">Signal</keyword>
<evidence type="ECO:0000259" key="3">
    <source>
        <dbReference type="PROSITE" id="PS51910"/>
    </source>
</evidence>
<evidence type="ECO:0000313" key="5">
    <source>
        <dbReference type="Proteomes" id="UP000323000"/>
    </source>
</evidence>
<dbReference type="EMBL" id="VAHF01000012">
    <property type="protein sequence ID" value="TXG49081.1"/>
    <property type="molecule type" value="Genomic_DNA"/>
</dbReference>
<feature type="transmembrane region" description="Helical" evidence="1">
    <location>
        <begin position="375"/>
        <end position="398"/>
    </location>
</feature>
<dbReference type="AlphaFoldDB" id="A0A5C7GWX9"/>
<dbReference type="Gene3D" id="3.20.20.80">
    <property type="entry name" value="Glycosidases"/>
    <property type="match status" value="1"/>
</dbReference>
<feature type="signal peptide" evidence="2">
    <location>
        <begin position="1"/>
        <end position="23"/>
    </location>
</feature>
<evidence type="ECO:0000256" key="1">
    <source>
        <dbReference type="SAM" id="Phobius"/>
    </source>
</evidence>
<dbReference type="GO" id="GO:0005576">
    <property type="term" value="C:extracellular region"/>
    <property type="evidence" value="ECO:0007669"/>
    <property type="project" value="TreeGrafter"/>
</dbReference>
<name>A0A5C7GWX9_9ROSI</name>
<dbReference type="Gene3D" id="3.10.50.10">
    <property type="match status" value="1"/>
</dbReference>
<dbReference type="SUPFAM" id="SSF54556">
    <property type="entry name" value="Chitinase insertion domain"/>
    <property type="match status" value="1"/>
</dbReference>
<dbReference type="PANTHER" id="PTHR11177:SF362">
    <property type="entry name" value="CLASS V CHITINASE-LIKE"/>
    <property type="match status" value="1"/>
</dbReference>
<feature type="chain" id="PRO_5022994191" description="GH18 domain-containing protein" evidence="2">
    <location>
        <begin position="24"/>
        <end position="414"/>
    </location>
</feature>
<keyword evidence="1" id="KW-0812">Transmembrane</keyword>
<keyword evidence="5" id="KW-1185">Reference proteome</keyword>
<gene>
    <name evidence="4" type="ORF">EZV62_024956</name>
</gene>
<comment type="caution">
    <text evidence="4">The sequence shown here is derived from an EMBL/GenBank/DDBJ whole genome shotgun (WGS) entry which is preliminary data.</text>
</comment>
<dbReference type="PROSITE" id="PS51910">
    <property type="entry name" value="GH18_2"/>
    <property type="match status" value="1"/>
</dbReference>
<protein>
    <recommendedName>
        <fullName evidence="3">GH18 domain-containing protein</fullName>
    </recommendedName>
</protein>